<evidence type="ECO:0000313" key="2">
    <source>
        <dbReference type="EMBL" id="AGZ94393.1"/>
    </source>
</evidence>
<reference evidence="2" key="1">
    <citation type="journal article" date="2013" name="Proc. Natl. Acad. Sci. U.S.A.">
        <title>Diversity and abundance of phosphonate biosynthetic genes in nature.</title>
        <authorList>
            <person name="Yu X."/>
            <person name="Doroghazi J.R."/>
            <person name="Janga S.C."/>
            <person name="Zhang J.K."/>
            <person name="Circello B."/>
            <person name="Griffin B.M."/>
            <person name="Labeda D.P."/>
            <person name="Metcalf W.W."/>
        </authorList>
    </citation>
    <scope>NUCLEOTIDE SEQUENCE</scope>
    <source>
        <strain evidence="2">31A4</strain>
    </source>
</reference>
<dbReference type="AlphaFoldDB" id="U5YPV2"/>
<evidence type="ECO:0000256" key="1">
    <source>
        <dbReference type="SAM" id="MobiDB-lite"/>
    </source>
</evidence>
<dbReference type="EMBL" id="KF386877">
    <property type="protein sequence ID" value="AGZ94393.1"/>
    <property type="molecule type" value="Genomic_DNA"/>
</dbReference>
<proteinExistence type="predicted"/>
<sequence length="74" mass="7723">MSSPENTPGAEPVPQEEQPDLAAVCAELQGELDALMQESGTATAARSLDTAVASLKEVEQRNVSSVQLVALADR</sequence>
<feature type="region of interest" description="Disordered" evidence="1">
    <location>
        <begin position="1"/>
        <end position="20"/>
    </location>
</feature>
<organism evidence="2">
    <name type="scientific">Streptomyces sp. 31A4</name>
    <dbReference type="NCBI Taxonomy" id="1415543"/>
    <lineage>
        <taxon>Bacteria</taxon>
        <taxon>Bacillati</taxon>
        <taxon>Actinomycetota</taxon>
        <taxon>Actinomycetes</taxon>
        <taxon>Kitasatosporales</taxon>
        <taxon>Streptomycetaceae</taxon>
        <taxon>Streptomyces</taxon>
    </lineage>
</organism>
<name>U5YPV2_9ACTN</name>
<accession>U5YPV2</accession>
<protein>
    <submittedName>
        <fullName evidence="2">Uncharacterized protein</fullName>
    </submittedName>
</protein>